<evidence type="ECO:0000313" key="1">
    <source>
        <dbReference type="EMBL" id="ETV73173.1"/>
    </source>
</evidence>
<sequence>MPTEHHEWTGSFDACGLCFDATDPRRQNYNCVVEDELDVASVRVQYLVQGLSKTHFSDPTYSTAGGSVCS</sequence>
<proteinExistence type="predicted"/>
<dbReference type="GeneID" id="20813985"/>
<dbReference type="RefSeq" id="XP_009837378.1">
    <property type="nucleotide sequence ID" value="XM_009839076.1"/>
</dbReference>
<gene>
    <name evidence="1" type="ORF">H257_11989</name>
</gene>
<protein>
    <submittedName>
        <fullName evidence="1">Uncharacterized protein</fullName>
    </submittedName>
</protein>
<dbReference type="EMBL" id="KI913150">
    <property type="protein sequence ID" value="ETV73173.1"/>
    <property type="molecule type" value="Genomic_DNA"/>
</dbReference>
<dbReference type="OrthoDB" id="165938at2759"/>
<accession>W4G2L6</accession>
<organism evidence="1">
    <name type="scientific">Aphanomyces astaci</name>
    <name type="common">Crayfish plague agent</name>
    <dbReference type="NCBI Taxonomy" id="112090"/>
    <lineage>
        <taxon>Eukaryota</taxon>
        <taxon>Sar</taxon>
        <taxon>Stramenopiles</taxon>
        <taxon>Oomycota</taxon>
        <taxon>Saprolegniomycetes</taxon>
        <taxon>Saprolegniales</taxon>
        <taxon>Verrucalvaceae</taxon>
        <taxon>Aphanomyces</taxon>
    </lineage>
</organism>
<dbReference type="AlphaFoldDB" id="W4G2L6"/>
<dbReference type="VEuPathDB" id="FungiDB:H257_11989"/>
<name>W4G2L6_APHAT</name>
<reference evidence="1" key="1">
    <citation type="submission" date="2013-12" db="EMBL/GenBank/DDBJ databases">
        <title>The Genome Sequence of Aphanomyces astaci APO3.</title>
        <authorList>
            <consortium name="The Broad Institute Genomics Platform"/>
            <person name="Russ C."/>
            <person name="Tyler B."/>
            <person name="van West P."/>
            <person name="Dieguez-Uribeondo J."/>
            <person name="Young S.K."/>
            <person name="Zeng Q."/>
            <person name="Gargeya S."/>
            <person name="Fitzgerald M."/>
            <person name="Abouelleil A."/>
            <person name="Alvarado L."/>
            <person name="Chapman S.B."/>
            <person name="Gainer-Dewar J."/>
            <person name="Goldberg J."/>
            <person name="Griggs A."/>
            <person name="Gujja S."/>
            <person name="Hansen M."/>
            <person name="Howarth C."/>
            <person name="Imamovic A."/>
            <person name="Ireland A."/>
            <person name="Larimer J."/>
            <person name="McCowan C."/>
            <person name="Murphy C."/>
            <person name="Pearson M."/>
            <person name="Poon T.W."/>
            <person name="Priest M."/>
            <person name="Roberts A."/>
            <person name="Saif S."/>
            <person name="Shea T."/>
            <person name="Sykes S."/>
            <person name="Wortman J."/>
            <person name="Nusbaum C."/>
            <person name="Birren B."/>
        </authorList>
    </citation>
    <scope>NUCLEOTIDE SEQUENCE [LARGE SCALE GENOMIC DNA]</scope>
    <source>
        <strain evidence="1">APO3</strain>
    </source>
</reference>